<keyword evidence="4" id="KW-0812">Transmembrane</keyword>
<dbReference type="Gene3D" id="3.40.50.2000">
    <property type="entry name" value="Glycogen Phosphorylase B"/>
    <property type="match status" value="1"/>
</dbReference>
<sequence>MELLGLLLRLVGALFLVATLIALRVWQVVVPQRVKACVSSYSKSFFHQQNAANGKNAKRQIRVMAVLGSGGHTTELLKLMKRLKREIYTPITFVVAETDKTSQAKTELDWKPTQRDSFAIIPRSREVGQSWSSTVWTTLRSFQSCLGLVYNRRPQLVLCNGPGTCIPICAAVLLFRVLGIQTDSKIIFCESFARVQHLSLTGKLLYYVADEFVVQWPQLQAKYPRTRHLGVIC</sequence>
<evidence type="ECO:0000256" key="5">
    <source>
        <dbReference type="ARBA" id="ARBA00022824"/>
    </source>
</evidence>
<evidence type="ECO:0000256" key="4">
    <source>
        <dbReference type="ARBA" id="ARBA00022692"/>
    </source>
</evidence>
<keyword evidence="6" id="KW-1133">Transmembrane helix</keyword>
<protein>
    <recommendedName>
        <fullName evidence="3">UDP-N-acetylglucosamine transferase subunit ALG14</fullName>
    </recommendedName>
</protein>
<comment type="subcellular location">
    <subcellularLocation>
        <location evidence="1">Endoplasmic reticulum membrane</location>
        <topology evidence="1">Single-pass membrane protein</topology>
    </subcellularLocation>
</comment>
<dbReference type="InterPro" id="IPR013969">
    <property type="entry name" value="Oligosacch_biosynth_Alg14"/>
</dbReference>
<comment type="similarity">
    <text evidence="2">Belongs to the ALG14 family.</text>
</comment>
<proteinExistence type="inferred from homology"/>
<organism evidence="8 9">
    <name type="scientific">Phytophthora infestans</name>
    <name type="common">Potato late blight agent</name>
    <name type="synonym">Botrytis infestans</name>
    <dbReference type="NCBI Taxonomy" id="4787"/>
    <lineage>
        <taxon>Eukaryota</taxon>
        <taxon>Sar</taxon>
        <taxon>Stramenopiles</taxon>
        <taxon>Oomycota</taxon>
        <taxon>Peronosporomycetes</taxon>
        <taxon>Peronosporales</taxon>
        <taxon>Peronosporaceae</taxon>
        <taxon>Phytophthora</taxon>
    </lineage>
</organism>
<name>A0A833VYX6_PHYIN</name>
<keyword evidence="5" id="KW-0256">Endoplasmic reticulum</keyword>
<reference evidence="8" key="1">
    <citation type="submission" date="2020-04" db="EMBL/GenBank/DDBJ databases">
        <title>Hybrid Assembly of Korean Phytophthora infestans isolates.</title>
        <authorList>
            <person name="Prokchorchik M."/>
            <person name="Lee Y."/>
            <person name="Seo J."/>
            <person name="Cho J.-H."/>
            <person name="Park Y.-E."/>
            <person name="Jang D.-C."/>
            <person name="Im J.-S."/>
            <person name="Choi J.-G."/>
            <person name="Park H.-J."/>
            <person name="Lee G.-B."/>
            <person name="Lee Y.-G."/>
            <person name="Hong S.-Y."/>
            <person name="Cho K."/>
            <person name="Sohn K.H."/>
        </authorList>
    </citation>
    <scope>NUCLEOTIDE SEQUENCE</scope>
    <source>
        <strain evidence="8">KR_1_A1</strain>
    </source>
</reference>
<gene>
    <name evidence="8" type="ORF">GN244_ATG13266</name>
</gene>
<accession>A0A833VYX6</accession>
<keyword evidence="9" id="KW-1185">Reference proteome</keyword>
<dbReference type="GO" id="GO:0006488">
    <property type="term" value="P:dolichol-linked oligosaccharide biosynthetic process"/>
    <property type="evidence" value="ECO:0007669"/>
    <property type="project" value="InterPro"/>
</dbReference>
<dbReference type="Proteomes" id="UP000602510">
    <property type="component" value="Unassembled WGS sequence"/>
</dbReference>
<dbReference type="GO" id="GO:0043541">
    <property type="term" value="C:UDP-N-acetylglucosamine transferase complex"/>
    <property type="evidence" value="ECO:0007669"/>
    <property type="project" value="TreeGrafter"/>
</dbReference>
<evidence type="ECO:0000313" key="9">
    <source>
        <dbReference type="Proteomes" id="UP000602510"/>
    </source>
</evidence>
<comment type="caution">
    <text evidence="8">The sequence shown here is derived from an EMBL/GenBank/DDBJ whole genome shotgun (WGS) entry which is preliminary data.</text>
</comment>
<dbReference type="AlphaFoldDB" id="A0A833VYX6"/>
<dbReference type="Pfam" id="PF08660">
    <property type="entry name" value="Alg14"/>
    <property type="match status" value="1"/>
</dbReference>
<dbReference type="GO" id="GO:0004577">
    <property type="term" value="F:N-acetylglucosaminyldiphosphodolichol N-acetylglucosaminyltransferase activity"/>
    <property type="evidence" value="ECO:0007669"/>
    <property type="project" value="TreeGrafter"/>
</dbReference>
<dbReference type="PANTHER" id="PTHR12154:SF4">
    <property type="entry name" value="UDP-N-ACETYLGLUCOSAMINE TRANSFERASE SUBUNIT ALG14 HOMOLOG"/>
    <property type="match status" value="1"/>
</dbReference>
<evidence type="ECO:0000256" key="6">
    <source>
        <dbReference type="ARBA" id="ARBA00022989"/>
    </source>
</evidence>
<dbReference type="PANTHER" id="PTHR12154">
    <property type="entry name" value="GLYCOSYL TRANSFERASE-RELATED"/>
    <property type="match status" value="1"/>
</dbReference>
<evidence type="ECO:0000256" key="7">
    <source>
        <dbReference type="ARBA" id="ARBA00023136"/>
    </source>
</evidence>
<evidence type="ECO:0000256" key="2">
    <source>
        <dbReference type="ARBA" id="ARBA00009731"/>
    </source>
</evidence>
<evidence type="ECO:0000256" key="1">
    <source>
        <dbReference type="ARBA" id="ARBA00004389"/>
    </source>
</evidence>
<dbReference type="EMBL" id="WSZM01000351">
    <property type="protein sequence ID" value="KAF4034729.1"/>
    <property type="molecule type" value="Genomic_DNA"/>
</dbReference>
<evidence type="ECO:0000256" key="3">
    <source>
        <dbReference type="ARBA" id="ARBA00017467"/>
    </source>
</evidence>
<keyword evidence="7" id="KW-0472">Membrane</keyword>
<evidence type="ECO:0000313" key="8">
    <source>
        <dbReference type="EMBL" id="KAF4034729.1"/>
    </source>
</evidence>